<protein>
    <submittedName>
        <fullName evidence="1">Uncharacterized protein</fullName>
    </submittedName>
</protein>
<sequence length="879" mass="100206">MAELWALLHFIMPTLFDSHEQFSEWFSKGIENHAEHGGTLNEHQLNRLHAILKPFMLRRVKKDVVSELTGKTEITVHCKLSSRQQAFYQAIKNKISLNELFDGSRGHLNDKKILNLMNIVIQLRKVCNHPELFERNEGSTYFYFGEVPNPLLPPPFGELEDVYYSGGRNPITYEIPKLVYQELNQQSSTCYSSVGQCCSRGLFQRYFNIFSPENIHRSSLKEHDHSDCSLVRSGSFGFARLVDVSPAEISLLATGSYLERLLFSIMRWDRQFLDVILDLLMETDDSECNQLGREKVRAVTRMLLLPSKSESSALRRTLATGPLDAPFEALVMPHQDRLLSNVKLLHSTYSYIPRTRAPPVSVHCSDRHFAYQMLEELHHPWVKRLLVGFARTSDSNGPRKPVALHPLIQEIDSELPVSQPALQLTYKIFGSCPPMQPFDPAKMLTVRLVYSPRAVILWCGFVYHLGICFVMLCISWTFEMSTNLLSGLWEASNFGHTTKALACGKPSCTTFYTNDKDVEYTRGTVQAGRFNSDVSFILQDYMNYRRFKYLRLDGSSTIMDRRDMVRDFQIRNDIFVFLLSTRAGGLGINLTAADTVIFYESDWNPTLDLQAMDRAHRLGQTKDVTVYRLICKETVEEKILQRASQKSTVQQLVMTGGHVQGDILAPEDVVSLLIDDPHLEQKLKEIPLQARERQKKKGGMKGIRIGEDGDASLEDIVIPGSQENEYELTPDTNKAKPSNKKVYVKSSLDVNYPCTAQPSSWLLFQSLDLGFRPAITENIHFAFLQRKANNDKQNPARLRPQKGLKTADSSSPNSMQLDYDFDDPQPNTVVQQQRPKRLKRPTKSLNENIEPAFTASHLVQEGNQNEVHTDAQHNFLTEQ</sequence>
<gene>
    <name evidence="1" type="ORF">M9H77_04045</name>
</gene>
<dbReference type="Proteomes" id="UP001060085">
    <property type="component" value="Linkage Group LG01"/>
</dbReference>
<organism evidence="1 2">
    <name type="scientific">Catharanthus roseus</name>
    <name type="common">Madagascar periwinkle</name>
    <name type="synonym">Vinca rosea</name>
    <dbReference type="NCBI Taxonomy" id="4058"/>
    <lineage>
        <taxon>Eukaryota</taxon>
        <taxon>Viridiplantae</taxon>
        <taxon>Streptophyta</taxon>
        <taxon>Embryophyta</taxon>
        <taxon>Tracheophyta</taxon>
        <taxon>Spermatophyta</taxon>
        <taxon>Magnoliopsida</taxon>
        <taxon>eudicotyledons</taxon>
        <taxon>Gunneridae</taxon>
        <taxon>Pentapetalae</taxon>
        <taxon>asterids</taxon>
        <taxon>lamiids</taxon>
        <taxon>Gentianales</taxon>
        <taxon>Apocynaceae</taxon>
        <taxon>Rauvolfioideae</taxon>
        <taxon>Vinceae</taxon>
        <taxon>Catharanthinae</taxon>
        <taxon>Catharanthus</taxon>
    </lineage>
</organism>
<keyword evidence="2" id="KW-1185">Reference proteome</keyword>
<reference evidence="2" key="1">
    <citation type="journal article" date="2023" name="Nat. Plants">
        <title>Single-cell RNA sequencing provides a high-resolution roadmap for understanding the multicellular compartmentation of specialized metabolism.</title>
        <authorList>
            <person name="Sun S."/>
            <person name="Shen X."/>
            <person name="Li Y."/>
            <person name="Li Y."/>
            <person name="Wang S."/>
            <person name="Li R."/>
            <person name="Zhang H."/>
            <person name="Shen G."/>
            <person name="Guo B."/>
            <person name="Wei J."/>
            <person name="Xu J."/>
            <person name="St-Pierre B."/>
            <person name="Chen S."/>
            <person name="Sun C."/>
        </authorList>
    </citation>
    <scope>NUCLEOTIDE SEQUENCE [LARGE SCALE GENOMIC DNA]</scope>
</reference>
<dbReference type="EMBL" id="CM044701">
    <property type="protein sequence ID" value="KAI5682817.1"/>
    <property type="molecule type" value="Genomic_DNA"/>
</dbReference>
<name>A0ACC0CD69_CATRO</name>
<proteinExistence type="predicted"/>
<evidence type="ECO:0000313" key="2">
    <source>
        <dbReference type="Proteomes" id="UP001060085"/>
    </source>
</evidence>
<comment type="caution">
    <text evidence="1">The sequence shown here is derived from an EMBL/GenBank/DDBJ whole genome shotgun (WGS) entry which is preliminary data.</text>
</comment>
<evidence type="ECO:0000313" key="1">
    <source>
        <dbReference type="EMBL" id="KAI5682817.1"/>
    </source>
</evidence>
<accession>A0ACC0CD69</accession>